<evidence type="ECO:0000256" key="1">
    <source>
        <dbReference type="SAM" id="MobiDB-lite"/>
    </source>
</evidence>
<reference evidence="2 3" key="1">
    <citation type="journal article" date="2010" name="Nature">
        <title>The Ectocarpus genome and the independent evolution of multicellularity in brown algae.</title>
        <authorList>
            <person name="Cock J.M."/>
            <person name="Sterck L."/>
            <person name="Rouze P."/>
            <person name="Scornet D."/>
            <person name="Allen A.E."/>
            <person name="Amoutzias G."/>
            <person name="Anthouard V."/>
            <person name="Artiguenave F."/>
            <person name="Aury J.M."/>
            <person name="Badger J.H."/>
            <person name="Beszteri B."/>
            <person name="Billiau K."/>
            <person name="Bonnet E."/>
            <person name="Bothwell J.H."/>
            <person name="Bowler C."/>
            <person name="Boyen C."/>
            <person name="Brownlee C."/>
            <person name="Carrano C.J."/>
            <person name="Charrier B."/>
            <person name="Cho G.Y."/>
            <person name="Coelho S.M."/>
            <person name="Collen J."/>
            <person name="Corre E."/>
            <person name="Da Silva C."/>
            <person name="Delage L."/>
            <person name="Delaroque N."/>
            <person name="Dittami S.M."/>
            <person name="Doulbeau S."/>
            <person name="Elias M."/>
            <person name="Farnham G."/>
            <person name="Gachon C.M."/>
            <person name="Gschloessl B."/>
            <person name="Heesch S."/>
            <person name="Jabbari K."/>
            <person name="Jubin C."/>
            <person name="Kawai H."/>
            <person name="Kimura K."/>
            <person name="Kloareg B."/>
            <person name="Kupper F.C."/>
            <person name="Lang D."/>
            <person name="Le Bail A."/>
            <person name="Leblanc C."/>
            <person name="Lerouge P."/>
            <person name="Lohr M."/>
            <person name="Lopez P.J."/>
            <person name="Martens C."/>
            <person name="Maumus F."/>
            <person name="Michel G."/>
            <person name="Miranda-Saavedra D."/>
            <person name="Morales J."/>
            <person name="Moreau H."/>
            <person name="Motomura T."/>
            <person name="Nagasato C."/>
            <person name="Napoli C.A."/>
            <person name="Nelson D.R."/>
            <person name="Nyvall-Collen P."/>
            <person name="Peters A.F."/>
            <person name="Pommier C."/>
            <person name="Potin P."/>
            <person name="Poulain J."/>
            <person name="Quesneville H."/>
            <person name="Read B."/>
            <person name="Rensing S.A."/>
            <person name="Ritter A."/>
            <person name="Rousvoal S."/>
            <person name="Samanta M."/>
            <person name="Samson G."/>
            <person name="Schroeder D.C."/>
            <person name="Segurens B."/>
            <person name="Strittmatter M."/>
            <person name="Tonon T."/>
            <person name="Tregear J.W."/>
            <person name="Valentin K."/>
            <person name="von Dassow P."/>
            <person name="Yamagishi T."/>
            <person name="Van de Peer Y."/>
            <person name="Wincker P."/>
        </authorList>
    </citation>
    <scope>NUCLEOTIDE SEQUENCE [LARGE SCALE GENOMIC DNA]</scope>
    <source>
        <strain evidence="3">Ec32 / CCAP1310/4</strain>
    </source>
</reference>
<organism evidence="2 3">
    <name type="scientific">Ectocarpus siliculosus</name>
    <name type="common">Brown alga</name>
    <name type="synonym">Conferva siliculosa</name>
    <dbReference type="NCBI Taxonomy" id="2880"/>
    <lineage>
        <taxon>Eukaryota</taxon>
        <taxon>Sar</taxon>
        <taxon>Stramenopiles</taxon>
        <taxon>Ochrophyta</taxon>
        <taxon>PX clade</taxon>
        <taxon>Phaeophyceae</taxon>
        <taxon>Ectocarpales</taxon>
        <taxon>Ectocarpaceae</taxon>
        <taxon>Ectocarpus</taxon>
    </lineage>
</organism>
<dbReference type="EMBL" id="FN648400">
    <property type="protein sequence ID" value="CBJ30903.1"/>
    <property type="molecule type" value="Genomic_DNA"/>
</dbReference>
<dbReference type="AlphaFoldDB" id="D7FRW2"/>
<accession>D7FRW2</accession>
<name>D7FRW2_ECTSI</name>
<feature type="compositionally biased region" description="Basic and acidic residues" evidence="1">
    <location>
        <begin position="62"/>
        <end position="72"/>
    </location>
</feature>
<dbReference type="InParanoid" id="D7FRW2"/>
<evidence type="ECO:0000313" key="3">
    <source>
        <dbReference type="Proteomes" id="UP000002630"/>
    </source>
</evidence>
<evidence type="ECO:0000313" key="2">
    <source>
        <dbReference type="EMBL" id="CBJ30903.1"/>
    </source>
</evidence>
<keyword evidence="3" id="KW-1185">Reference proteome</keyword>
<dbReference type="EMBL" id="FN649749">
    <property type="protein sequence ID" value="CBJ30903.1"/>
    <property type="molecule type" value="Genomic_DNA"/>
</dbReference>
<sequence>MVVNWLPRIVRLQNPVRIRADGATSGNVRWLSRPLRPGSEPQLADDPSCGDLRTASVSQNPEARRRRDGGLAVHPREVEPVRRLALESEIFAAGSIVGIDADIGHLRLFLRLLDILWRRTFTLSSLASLPSFPM</sequence>
<proteinExistence type="predicted"/>
<gene>
    <name evidence="2" type="ORF">Esi_0221_0028</name>
</gene>
<dbReference type="Proteomes" id="UP000002630">
    <property type="component" value="Linkage Group LG24"/>
</dbReference>
<feature type="region of interest" description="Disordered" evidence="1">
    <location>
        <begin position="30"/>
        <end position="72"/>
    </location>
</feature>
<protein>
    <submittedName>
        <fullName evidence="2">Uncharacterized protein</fullName>
    </submittedName>
</protein>